<keyword evidence="3 5" id="KW-0949">S-adenosyl-L-methionine</keyword>
<feature type="coiled-coil region" evidence="6">
    <location>
        <begin position="146"/>
        <end position="173"/>
    </location>
</feature>
<dbReference type="InterPro" id="IPR007848">
    <property type="entry name" value="Small_mtfrase_dom"/>
</dbReference>
<comment type="catalytic activity">
    <reaction evidence="4 5">
        <text>L-glutaminyl-[peptide chain release factor] + S-adenosyl-L-methionine = N(5)-methyl-L-glutaminyl-[peptide chain release factor] + S-adenosyl-L-homocysteine + H(+)</text>
        <dbReference type="Rhea" id="RHEA:42896"/>
        <dbReference type="Rhea" id="RHEA-COMP:10271"/>
        <dbReference type="Rhea" id="RHEA-COMP:10272"/>
        <dbReference type="ChEBI" id="CHEBI:15378"/>
        <dbReference type="ChEBI" id="CHEBI:30011"/>
        <dbReference type="ChEBI" id="CHEBI:57856"/>
        <dbReference type="ChEBI" id="CHEBI:59789"/>
        <dbReference type="ChEBI" id="CHEBI:61891"/>
        <dbReference type="EC" id="2.1.1.297"/>
    </reaction>
</comment>
<dbReference type="PANTHER" id="PTHR18895">
    <property type="entry name" value="HEMK METHYLTRANSFERASE"/>
    <property type="match status" value="1"/>
</dbReference>
<comment type="function">
    <text evidence="5">Methylates the class 1 translation termination release factors RF1/PrfA and RF2/PrfB on the glutamine residue of the universally conserved GGQ motif.</text>
</comment>
<dbReference type="InterPro" id="IPR040758">
    <property type="entry name" value="PrmC_N"/>
</dbReference>
<dbReference type="EMBL" id="JBHSEC010000019">
    <property type="protein sequence ID" value="MFC4410680.1"/>
    <property type="molecule type" value="Genomic_DNA"/>
</dbReference>
<gene>
    <name evidence="5 9" type="primary">prmC</name>
    <name evidence="9" type="ORF">ACFOZY_09670</name>
</gene>
<evidence type="ECO:0000313" key="10">
    <source>
        <dbReference type="Proteomes" id="UP001595817"/>
    </source>
</evidence>
<dbReference type="InterPro" id="IPR029063">
    <property type="entry name" value="SAM-dependent_MTases_sf"/>
</dbReference>
<dbReference type="Proteomes" id="UP001595817">
    <property type="component" value="Unassembled WGS sequence"/>
</dbReference>
<dbReference type="Gene3D" id="3.40.50.150">
    <property type="entry name" value="Vaccinia Virus protein VP39"/>
    <property type="match status" value="1"/>
</dbReference>
<dbReference type="NCBIfam" id="TIGR00536">
    <property type="entry name" value="hemK_fam"/>
    <property type="match status" value="1"/>
</dbReference>
<dbReference type="InterPro" id="IPR002052">
    <property type="entry name" value="DNA_methylase_N6_adenine_CS"/>
</dbReference>
<sequence length="284" mass="32091">MTKKIYEALQRASSYLQEHGREEGIARLLMQHVLGYSHAKLLSEMREEMPEDKFSTFWSMVEEHIEGKPVQYIIGYEWFYGRQFEVDESVLIPRPETEELVLETLNRMKRIWPDGGSLKLADIGTGSGAIAVTMKLEAPNLKVTATDISEEAIETARKNADQLQADIDFLKGNLNEPLAGQSWDIVLSNPPYISYEEAETLSDVVVDHEPHSALFAEEEGLILYRQLAEQLPALLNRPGLIGVEIGYSQGEAVKGFFERTFPAAQVEVIQDINGKNRMVFCEIK</sequence>
<keyword evidence="6" id="KW-0175">Coiled coil</keyword>
<accession>A0ABV8X6U5</accession>
<keyword evidence="1 5" id="KW-0489">Methyltransferase</keyword>
<feature type="binding site" evidence="5">
    <location>
        <position position="147"/>
    </location>
    <ligand>
        <name>S-adenosyl-L-methionine</name>
        <dbReference type="ChEBI" id="CHEBI:59789"/>
    </ligand>
</feature>
<feature type="binding site" evidence="5">
    <location>
        <begin position="124"/>
        <end position="128"/>
    </location>
    <ligand>
        <name>S-adenosyl-L-methionine</name>
        <dbReference type="ChEBI" id="CHEBI:59789"/>
    </ligand>
</feature>
<evidence type="ECO:0000259" key="8">
    <source>
        <dbReference type="Pfam" id="PF17827"/>
    </source>
</evidence>
<dbReference type="CDD" id="cd02440">
    <property type="entry name" value="AdoMet_MTases"/>
    <property type="match status" value="1"/>
</dbReference>
<dbReference type="Pfam" id="PF05175">
    <property type="entry name" value="MTS"/>
    <property type="match status" value="1"/>
</dbReference>
<evidence type="ECO:0000256" key="2">
    <source>
        <dbReference type="ARBA" id="ARBA00022679"/>
    </source>
</evidence>
<feature type="domain" description="Release factor glutamine methyltransferase N-terminal" evidence="8">
    <location>
        <begin position="7"/>
        <end position="75"/>
    </location>
</feature>
<proteinExistence type="inferred from homology"/>
<dbReference type="GO" id="GO:0102559">
    <property type="term" value="F:peptide chain release factor N(5)-glutamine methyltransferase activity"/>
    <property type="evidence" value="ECO:0007669"/>
    <property type="project" value="UniProtKB-EC"/>
</dbReference>
<feature type="domain" description="Methyltransferase small" evidence="7">
    <location>
        <begin position="117"/>
        <end position="197"/>
    </location>
</feature>
<dbReference type="PROSITE" id="PS00092">
    <property type="entry name" value="N6_MTASE"/>
    <property type="match status" value="1"/>
</dbReference>
<evidence type="ECO:0000256" key="4">
    <source>
        <dbReference type="ARBA" id="ARBA00048391"/>
    </source>
</evidence>
<comment type="similarity">
    <text evidence="5">Belongs to the protein N5-glutamine methyltransferase family. PrmC subfamily.</text>
</comment>
<dbReference type="GO" id="GO:0032259">
    <property type="term" value="P:methylation"/>
    <property type="evidence" value="ECO:0007669"/>
    <property type="project" value="UniProtKB-KW"/>
</dbReference>
<evidence type="ECO:0000256" key="6">
    <source>
        <dbReference type="SAM" id="Coils"/>
    </source>
</evidence>
<comment type="caution">
    <text evidence="9">The sequence shown here is derived from an EMBL/GenBank/DDBJ whole genome shotgun (WGS) entry which is preliminary data.</text>
</comment>
<feature type="binding site" evidence="5">
    <location>
        <begin position="189"/>
        <end position="192"/>
    </location>
    <ligand>
        <name>substrate</name>
    </ligand>
</feature>
<evidence type="ECO:0000313" key="9">
    <source>
        <dbReference type="EMBL" id="MFC4410680.1"/>
    </source>
</evidence>
<dbReference type="InterPro" id="IPR019874">
    <property type="entry name" value="RF_methyltr_PrmC"/>
</dbReference>
<evidence type="ECO:0000256" key="5">
    <source>
        <dbReference type="HAMAP-Rule" id="MF_02126"/>
    </source>
</evidence>
<comment type="caution">
    <text evidence="5">Lacks conserved residue(s) required for the propagation of feature annotation.</text>
</comment>
<dbReference type="InterPro" id="IPR050320">
    <property type="entry name" value="N5-glutamine_MTase"/>
</dbReference>
<evidence type="ECO:0000259" key="7">
    <source>
        <dbReference type="Pfam" id="PF05175"/>
    </source>
</evidence>
<organism evidence="9 10">
    <name type="scientific">Chungangia koreensis</name>
    <dbReference type="NCBI Taxonomy" id="752657"/>
    <lineage>
        <taxon>Bacteria</taxon>
        <taxon>Bacillati</taxon>
        <taxon>Bacillota</taxon>
        <taxon>Bacilli</taxon>
        <taxon>Lactobacillales</taxon>
        <taxon>Chungangia</taxon>
    </lineage>
</organism>
<dbReference type="Gene3D" id="1.10.8.10">
    <property type="entry name" value="DNA helicase RuvA subunit, C-terminal domain"/>
    <property type="match status" value="1"/>
</dbReference>
<dbReference type="RefSeq" id="WP_378154796.1">
    <property type="nucleotide sequence ID" value="NZ_JBHSEC010000019.1"/>
</dbReference>
<dbReference type="EC" id="2.1.1.297" evidence="5"/>
<keyword evidence="2 5" id="KW-0808">Transferase</keyword>
<evidence type="ECO:0000256" key="3">
    <source>
        <dbReference type="ARBA" id="ARBA00022691"/>
    </source>
</evidence>
<name>A0ABV8X6U5_9LACT</name>
<protein>
    <recommendedName>
        <fullName evidence="5">Release factor glutamine methyltransferase</fullName>
        <shortName evidence="5">RF MTase</shortName>
        <ecNumber evidence="5">2.1.1.297</ecNumber>
    </recommendedName>
    <alternativeName>
        <fullName evidence="5">N5-glutamine methyltransferase PrmC</fullName>
    </alternativeName>
    <alternativeName>
        <fullName evidence="5">Protein-(glutamine-N5) MTase PrmC</fullName>
    </alternativeName>
    <alternativeName>
        <fullName evidence="5">Protein-glutamine N-methyltransferase PrmC</fullName>
    </alternativeName>
</protein>
<dbReference type="PANTHER" id="PTHR18895:SF74">
    <property type="entry name" value="MTRF1L RELEASE FACTOR GLUTAMINE METHYLTRANSFERASE"/>
    <property type="match status" value="1"/>
</dbReference>
<dbReference type="Pfam" id="PF17827">
    <property type="entry name" value="PrmC_N"/>
    <property type="match status" value="1"/>
</dbReference>
<dbReference type="InterPro" id="IPR004556">
    <property type="entry name" value="HemK-like"/>
</dbReference>
<reference evidence="10" key="1">
    <citation type="journal article" date="2019" name="Int. J. Syst. Evol. Microbiol.">
        <title>The Global Catalogue of Microorganisms (GCM) 10K type strain sequencing project: providing services to taxonomists for standard genome sequencing and annotation.</title>
        <authorList>
            <consortium name="The Broad Institute Genomics Platform"/>
            <consortium name="The Broad Institute Genome Sequencing Center for Infectious Disease"/>
            <person name="Wu L."/>
            <person name="Ma J."/>
        </authorList>
    </citation>
    <scope>NUCLEOTIDE SEQUENCE [LARGE SCALE GENOMIC DNA]</scope>
    <source>
        <strain evidence="10">CCUG 59778</strain>
    </source>
</reference>
<dbReference type="NCBIfam" id="TIGR03534">
    <property type="entry name" value="RF_mod_PrmC"/>
    <property type="match status" value="1"/>
</dbReference>
<evidence type="ECO:0000256" key="1">
    <source>
        <dbReference type="ARBA" id="ARBA00022603"/>
    </source>
</evidence>
<feature type="binding site" evidence="5">
    <location>
        <position position="189"/>
    </location>
    <ligand>
        <name>S-adenosyl-L-methionine</name>
        <dbReference type="ChEBI" id="CHEBI:59789"/>
    </ligand>
</feature>
<dbReference type="SUPFAM" id="SSF53335">
    <property type="entry name" value="S-adenosyl-L-methionine-dependent methyltransferases"/>
    <property type="match status" value="1"/>
</dbReference>
<keyword evidence="10" id="KW-1185">Reference proteome</keyword>
<dbReference type="HAMAP" id="MF_02126">
    <property type="entry name" value="RF_methyltr_PrmC"/>
    <property type="match status" value="1"/>
</dbReference>